<dbReference type="AlphaFoldDB" id="A0AAD7VZ35"/>
<reference evidence="2" key="1">
    <citation type="journal article" date="2023" name="Science">
        <title>Genome structures resolve the early diversification of teleost fishes.</title>
        <authorList>
            <person name="Parey E."/>
            <person name="Louis A."/>
            <person name="Montfort J."/>
            <person name="Bouchez O."/>
            <person name="Roques C."/>
            <person name="Iampietro C."/>
            <person name="Lluch J."/>
            <person name="Castinel A."/>
            <person name="Donnadieu C."/>
            <person name="Desvignes T."/>
            <person name="Floi Bucao C."/>
            <person name="Jouanno E."/>
            <person name="Wen M."/>
            <person name="Mejri S."/>
            <person name="Dirks R."/>
            <person name="Jansen H."/>
            <person name="Henkel C."/>
            <person name="Chen W.J."/>
            <person name="Zahm M."/>
            <person name="Cabau C."/>
            <person name="Klopp C."/>
            <person name="Thompson A.W."/>
            <person name="Robinson-Rechavi M."/>
            <person name="Braasch I."/>
            <person name="Lecointre G."/>
            <person name="Bobe J."/>
            <person name="Postlethwait J.H."/>
            <person name="Berthelot C."/>
            <person name="Roest Crollius H."/>
            <person name="Guiguen Y."/>
        </authorList>
    </citation>
    <scope>NUCLEOTIDE SEQUENCE</scope>
    <source>
        <strain evidence="2">NC1722</strain>
    </source>
</reference>
<keyword evidence="3" id="KW-1185">Reference proteome</keyword>
<comment type="caution">
    <text evidence="2">The sequence shown here is derived from an EMBL/GenBank/DDBJ whole genome shotgun (WGS) entry which is preliminary data.</text>
</comment>
<evidence type="ECO:0000256" key="1">
    <source>
        <dbReference type="SAM" id="MobiDB-lite"/>
    </source>
</evidence>
<feature type="compositionally biased region" description="Gly residues" evidence="1">
    <location>
        <begin position="1"/>
        <end position="15"/>
    </location>
</feature>
<feature type="compositionally biased region" description="Basic and acidic residues" evidence="1">
    <location>
        <begin position="33"/>
        <end position="43"/>
    </location>
</feature>
<name>A0AAD7VZ35_9TELE</name>
<protein>
    <submittedName>
        <fullName evidence="2">Uncharacterized protein</fullName>
    </submittedName>
</protein>
<gene>
    <name evidence="2" type="ORF">AAFF_G00342630</name>
</gene>
<feature type="region of interest" description="Disordered" evidence="1">
    <location>
        <begin position="1"/>
        <end position="43"/>
    </location>
</feature>
<evidence type="ECO:0000313" key="3">
    <source>
        <dbReference type="Proteomes" id="UP001221898"/>
    </source>
</evidence>
<evidence type="ECO:0000313" key="2">
    <source>
        <dbReference type="EMBL" id="KAJ8366770.1"/>
    </source>
</evidence>
<dbReference type="Proteomes" id="UP001221898">
    <property type="component" value="Unassembled WGS sequence"/>
</dbReference>
<dbReference type="EMBL" id="JAINUG010000547">
    <property type="protein sequence ID" value="KAJ8366770.1"/>
    <property type="molecule type" value="Genomic_DNA"/>
</dbReference>
<feature type="non-terminal residue" evidence="2">
    <location>
        <position position="113"/>
    </location>
</feature>
<proteinExistence type="predicted"/>
<organism evidence="2 3">
    <name type="scientific">Aldrovandia affinis</name>
    <dbReference type="NCBI Taxonomy" id="143900"/>
    <lineage>
        <taxon>Eukaryota</taxon>
        <taxon>Metazoa</taxon>
        <taxon>Chordata</taxon>
        <taxon>Craniata</taxon>
        <taxon>Vertebrata</taxon>
        <taxon>Euteleostomi</taxon>
        <taxon>Actinopterygii</taxon>
        <taxon>Neopterygii</taxon>
        <taxon>Teleostei</taxon>
        <taxon>Notacanthiformes</taxon>
        <taxon>Halosauridae</taxon>
        <taxon>Aldrovandia</taxon>
    </lineage>
</organism>
<sequence length="113" mass="12378">GGGGGGGAAGGGRRGGGGEEETRGRGRVFGGEQQRKERGLRRPEEGVAWRLMGRHRRKTRLRGQHMQRCFDLSGVTTFESTYTGTFRPAAHPGTSWHARPERRSLSLPQFTES</sequence>
<feature type="region of interest" description="Disordered" evidence="1">
    <location>
        <begin position="88"/>
        <end position="113"/>
    </location>
</feature>
<accession>A0AAD7VZ35</accession>